<dbReference type="InterPro" id="IPR052208">
    <property type="entry name" value="DmX-like/RAVE_component"/>
</dbReference>
<sequence>MFCLFADSLMMDWSQPVGPAEDELVLKWDDDEEEDSDPDTGALQMKTIKSSEEEAAVETTEAESGDGGHLDIMAQQLKFVACLKILMEELSTLATGFEVDGGQLRYQLYVWLEREVDALRQLCNYSAGDADAIGADRRWDAMDIQIRPKCIFQGRFERPGGAIATQTRRRVNTFRSLARQVTVDLELDND</sequence>
<name>A0A7R9DW15_TIMPO</name>
<proteinExistence type="predicted"/>
<dbReference type="PANTHER" id="PTHR13950:SF9">
    <property type="entry name" value="RABCONNECTIN-3A"/>
    <property type="match status" value="1"/>
</dbReference>
<gene>
    <name evidence="1" type="ORF">TPSB3V08_LOCUS14352</name>
</gene>
<dbReference type="GO" id="GO:0007035">
    <property type="term" value="P:vacuolar acidification"/>
    <property type="evidence" value="ECO:0007669"/>
    <property type="project" value="TreeGrafter"/>
</dbReference>
<accession>A0A7R9DW15</accession>
<dbReference type="GO" id="GO:0043291">
    <property type="term" value="C:RAVE complex"/>
    <property type="evidence" value="ECO:0007669"/>
    <property type="project" value="TreeGrafter"/>
</dbReference>
<dbReference type="EMBL" id="OD039938">
    <property type="protein sequence ID" value="CAD7420937.1"/>
    <property type="molecule type" value="Genomic_DNA"/>
</dbReference>
<protein>
    <submittedName>
        <fullName evidence="1">Uncharacterized protein</fullName>
    </submittedName>
</protein>
<evidence type="ECO:0000313" key="1">
    <source>
        <dbReference type="EMBL" id="CAD7420937.1"/>
    </source>
</evidence>
<dbReference type="AlphaFoldDB" id="A0A7R9DW15"/>
<organism evidence="1">
    <name type="scientific">Timema poppense</name>
    <name type="common">Walking stick</name>
    <dbReference type="NCBI Taxonomy" id="170557"/>
    <lineage>
        <taxon>Eukaryota</taxon>
        <taxon>Metazoa</taxon>
        <taxon>Ecdysozoa</taxon>
        <taxon>Arthropoda</taxon>
        <taxon>Hexapoda</taxon>
        <taxon>Insecta</taxon>
        <taxon>Pterygota</taxon>
        <taxon>Neoptera</taxon>
        <taxon>Polyneoptera</taxon>
        <taxon>Phasmatodea</taxon>
        <taxon>Timematodea</taxon>
        <taxon>Timematoidea</taxon>
        <taxon>Timematidae</taxon>
        <taxon>Timema</taxon>
    </lineage>
</organism>
<dbReference type="PANTHER" id="PTHR13950">
    <property type="entry name" value="RABCONNECTIN-RELATED"/>
    <property type="match status" value="1"/>
</dbReference>
<reference evidence="1" key="1">
    <citation type="submission" date="2020-11" db="EMBL/GenBank/DDBJ databases">
        <authorList>
            <person name="Tran Van P."/>
        </authorList>
    </citation>
    <scope>NUCLEOTIDE SEQUENCE</scope>
</reference>